<dbReference type="InterPro" id="IPR012474">
    <property type="entry name" value="Frigida"/>
</dbReference>
<feature type="region of interest" description="Disordered" evidence="6">
    <location>
        <begin position="65"/>
        <end position="110"/>
    </location>
</feature>
<dbReference type="GO" id="GO:0030154">
    <property type="term" value="P:cell differentiation"/>
    <property type="evidence" value="ECO:0007669"/>
    <property type="project" value="UniProtKB-KW"/>
</dbReference>
<name>A0AAP0N8T7_LIQFO</name>
<proteinExistence type="inferred from homology"/>
<comment type="similarity">
    <text evidence="1 5">Belongs to the Frigida family.</text>
</comment>
<dbReference type="PANTHER" id="PTHR31791:SF47">
    <property type="entry name" value="INACTIVE FRIGIDA-LIKE PROTEIN 2"/>
    <property type="match status" value="1"/>
</dbReference>
<comment type="caution">
    <text evidence="7">The sequence shown here is derived from an EMBL/GenBank/DDBJ whole genome shotgun (WGS) entry which is preliminary data.</text>
</comment>
<evidence type="ECO:0000256" key="3">
    <source>
        <dbReference type="ARBA" id="ARBA00022782"/>
    </source>
</evidence>
<keyword evidence="2 5" id="KW-0217">Developmental protein</keyword>
<dbReference type="Pfam" id="PF07899">
    <property type="entry name" value="Frigida"/>
    <property type="match status" value="1"/>
</dbReference>
<dbReference type="PANTHER" id="PTHR31791">
    <property type="entry name" value="FRIGIDA-LIKE PROTEIN 3-RELATED"/>
    <property type="match status" value="1"/>
</dbReference>
<dbReference type="GO" id="GO:0009908">
    <property type="term" value="P:flower development"/>
    <property type="evidence" value="ECO:0007669"/>
    <property type="project" value="UniProtKB-KW"/>
</dbReference>
<keyword evidence="8" id="KW-1185">Reference proteome</keyword>
<feature type="compositionally biased region" description="Low complexity" evidence="6">
    <location>
        <begin position="385"/>
        <end position="397"/>
    </location>
</feature>
<protein>
    <recommendedName>
        <fullName evidence="5">FRIGIDA-like protein</fullName>
    </recommendedName>
</protein>
<evidence type="ECO:0000256" key="4">
    <source>
        <dbReference type="ARBA" id="ARBA00023089"/>
    </source>
</evidence>
<keyword evidence="3 5" id="KW-0221">Differentiation</keyword>
<dbReference type="AlphaFoldDB" id="A0AAP0N8T7"/>
<evidence type="ECO:0000256" key="5">
    <source>
        <dbReference type="RuleBase" id="RU364012"/>
    </source>
</evidence>
<accession>A0AAP0N8T7</accession>
<evidence type="ECO:0000256" key="1">
    <source>
        <dbReference type="ARBA" id="ARBA00008956"/>
    </source>
</evidence>
<dbReference type="EMBL" id="JBBPBK010000015">
    <property type="protein sequence ID" value="KAK9268697.1"/>
    <property type="molecule type" value="Genomic_DNA"/>
</dbReference>
<evidence type="ECO:0000256" key="6">
    <source>
        <dbReference type="SAM" id="MobiDB-lite"/>
    </source>
</evidence>
<reference evidence="7 8" key="1">
    <citation type="journal article" date="2024" name="Plant J.">
        <title>Genome sequences and population genomics reveal climatic adaptation and genomic divergence between two closely related sweetgum species.</title>
        <authorList>
            <person name="Xu W.Q."/>
            <person name="Ren C.Q."/>
            <person name="Zhang X.Y."/>
            <person name="Comes H.P."/>
            <person name="Liu X.H."/>
            <person name="Li Y.G."/>
            <person name="Kettle C.J."/>
            <person name="Jalonen R."/>
            <person name="Gaisberger H."/>
            <person name="Ma Y.Z."/>
            <person name="Qiu Y.X."/>
        </authorList>
    </citation>
    <scope>NUCLEOTIDE SEQUENCE [LARGE SCALE GENOMIC DNA]</scope>
    <source>
        <strain evidence="7">Hangzhou</strain>
    </source>
</reference>
<evidence type="ECO:0000256" key="2">
    <source>
        <dbReference type="ARBA" id="ARBA00022473"/>
    </source>
</evidence>
<organism evidence="7 8">
    <name type="scientific">Liquidambar formosana</name>
    <name type="common">Formosan gum</name>
    <dbReference type="NCBI Taxonomy" id="63359"/>
    <lineage>
        <taxon>Eukaryota</taxon>
        <taxon>Viridiplantae</taxon>
        <taxon>Streptophyta</taxon>
        <taxon>Embryophyta</taxon>
        <taxon>Tracheophyta</taxon>
        <taxon>Spermatophyta</taxon>
        <taxon>Magnoliopsida</taxon>
        <taxon>eudicotyledons</taxon>
        <taxon>Gunneridae</taxon>
        <taxon>Pentapetalae</taxon>
        <taxon>Saxifragales</taxon>
        <taxon>Altingiaceae</taxon>
        <taxon>Liquidambar</taxon>
    </lineage>
</organism>
<feature type="region of interest" description="Disordered" evidence="6">
    <location>
        <begin position="376"/>
        <end position="424"/>
    </location>
</feature>
<keyword evidence="4 5" id="KW-0287">Flowering</keyword>
<gene>
    <name evidence="7" type="ORF">L1049_000457</name>
</gene>
<evidence type="ECO:0000313" key="8">
    <source>
        <dbReference type="Proteomes" id="UP001415857"/>
    </source>
</evidence>
<evidence type="ECO:0000313" key="7">
    <source>
        <dbReference type="EMBL" id="KAK9268697.1"/>
    </source>
</evidence>
<sequence>MGTMKTISAALKLIDVKKENLRKAFEDLQAHSSSLSSFTLTWSDIDSHFTSIQSSLTHQFDGLQSLEKSPKPQPSNPPAKTLINSASGSVSKPESESKSKSVPPRPELKSFCERMDGKGMRAYIFDRPKERNEIRVELAGAFQCAPNAAAMILDAMEGFYGSNSRPNKGDKDPELVGIRRTCVMFLEEMTGVVEKERIEGEVKERAKKLAVEWKGKVSRDGENTLEALAFLHLLASYGLASEFDVEEIVSLLVLVAKYRQTTELCRTLGVVDKIPDLVQKLINVGKQLLAVRFIFEFELTDKFAPVPLLKAYLKESKKLAQNVRKKGNNSHQSLNEAMAKEVSALKSVIKYIENHNLESEYPRGILEKRIELLEKQKADRKRKPQQPQQQQPKPQQQSGSKRPRTNALPTPAKVPKSATVVSTNEPSFQPSHVQVAGLLPDHQAPYVSSSAGPYGLPGSTPAVAPYAGSSAGLYGSAGAPVGFPGNPSPARPHVYSSESHMPSGYYDRPIVYGGYGLPPQYHPSYYHQ</sequence>
<dbReference type="Proteomes" id="UP001415857">
    <property type="component" value="Unassembled WGS sequence"/>
</dbReference>